<evidence type="ECO:0000313" key="3">
    <source>
        <dbReference type="Proteomes" id="UP000258309"/>
    </source>
</evidence>
<proteinExistence type="predicted"/>
<comment type="caution">
    <text evidence="2">The sequence shown here is derived from an EMBL/GenBank/DDBJ whole genome shotgun (WGS) entry which is preliminary data.</text>
</comment>
<accession>A0A3E2H602</accession>
<evidence type="ECO:0000313" key="2">
    <source>
        <dbReference type="EMBL" id="RFU28622.1"/>
    </source>
</evidence>
<feature type="non-terminal residue" evidence="2">
    <location>
        <position position="1136"/>
    </location>
</feature>
<name>A0A3E2H602_SCYLI</name>
<dbReference type="Proteomes" id="UP000258309">
    <property type="component" value="Unassembled WGS sequence"/>
</dbReference>
<feature type="region of interest" description="Disordered" evidence="1">
    <location>
        <begin position="401"/>
        <end position="436"/>
    </location>
</feature>
<dbReference type="OMA" id="QTIDQDV"/>
<reference evidence="2 3" key="1">
    <citation type="submission" date="2018-05" db="EMBL/GenBank/DDBJ databases">
        <title>Draft genome sequence of Scytalidium lignicola DSM 105466, a ubiquitous saprotrophic fungus.</title>
        <authorList>
            <person name="Buettner E."/>
            <person name="Gebauer A.M."/>
            <person name="Hofrichter M."/>
            <person name="Liers C."/>
            <person name="Kellner H."/>
        </authorList>
    </citation>
    <scope>NUCLEOTIDE SEQUENCE [LARGE SCALE GENOMIC DNA]</scope>
    <source>
        <strain evidence="2 3">DSM 105466</strain>
    </source>
</reference>
<keyword evidence="3" id="KW-1185">Reference proteome</keyword>
<dbReference type="AlphaFoldDB" id="A0A3E2H602"/>
<feature type="compositionally biased region" description="Basic residues" evidence="1">
    <location>
        <begin position="414"/>
        <end position="424"/>
    </location>
</feature>
<sequence>MSTVSKLQGALSVISNENVLALAHLNFDFSLFKVEAPKEFEGLGATLSTQRKAEAEGGSCHQTARRVGALFEQILPKTPELVRAYGERASAISKMPEVNPKGGRSHGIFERQVGADGTSIWAAATSGSSAIAVHLLACMLARIWTADKATSVWVEIVEQRKAAIRRTCDGSESHHWSTLLAAEQEISRKELANWDASARAWLRRADEAKAHQQTQLMLIVKNVNLPVNNIGDTYESVMHAWDIAMVTMEKLLNGMPHLVHSGAILLGLSSWHIYPNLNVLSSGQKEILLKDELIPVGGILTIGLQDMTRKGDSGVRWSLPLAHLRFYGEPVVSSGKISQATERVSVDDFLQVVLGCVLASWGFTTPATAKPAITLLSEMWKFLQRSVARLEAENQESLQRLATMRDFEKSTPTRGRKRKRRGGKRAATTGETPRNPEVVWHGERVEPAESIANNKLLKDLKDIIEGNQSWPILLAATADLFVQSKGIKRDQNEMLQKLGRRNVDFLGNPPPGMEPLFGFCKQNAISKLCKDQETRISILRQLSSSLGLSSHAVIKYRLENPDRNEINSDGAILAGLATAVASASGECPMAHEDASAHRRWLAADKWKIIDGSDVLDIQRMWENIDTGDEHLIEIMSVSKDVNTHHSTGFTWFRPPEQFMSSSCSQRDYSSPLYCNIYGDPDDAALYIASSGGELSESKTKMASISWSHASIYAFKSDSISASKLVDYFGTQDGLGTDPYSQSLKGVCITVDLYRHIRGATVSLQVVNKPLSKALWIPKELNGVERREDIIMASQSDHDDSASDNMNTDNMSTDGDNNLNLKGINQTLSTAPIQDELKNAQRHKEADESKNLRVSVGEMEPSDPEDIHIWPQWRAPTVTRADAFACIAYFESGMYNIAPTGLQQVMALSSGDSIYVTAALICDPNETPKRNEIRRIIGNVGQPGISMLVPPSNQLVRKIDVTQYMIVRHEDYDETISDEFSKTQMELSFSGYDQTIDIGSHGAKDAVAYFLEALIRVHDAGRWVADVDVLSALDSNLLHRFSCKCAVKAQEMSSKLEDESSNANHAPKLVAIDNWEELLQRPLEASIVRAHQNWLARLAATSFCVNRGYPTYVLPEKACWRCLRHQGELGQDSVLIL</sequence>
<dbReference type="EMBL" id="NCSJ02000157">
    <property type="protein sequence ID" value="RFU28622.1"/>
    <property type="molecule type" value="Genomic_DNA"/>
</dbReference>
<organism evidence="2 3">
    <name type="scientific">Scytalidium lignicola</name>
    <name type="common">Hyphomycete</name>
    <dbReference type="NCBI Taxonomy" id="5539"/>
    <lineage>
        <taxon>Eukaryota</taxon>
        <taxon>Fungi</taxon>
        <taxon>Dikarya</taxon>
        <taxon>Ascomycota</taxon>
        <taxon>Pezizomycotina</taxon>
        <taxon>Leotiomycetes</taxon>
        <taxon>Leotiomycetes incertae sedis</taxon>
        <taxon>Scytalidium</taxon>
    </lineage>
</organism>
<protein>
    <submittedName>
        <fullName evidence="2">Uncharacterized protein</fullName>
    </submittedName>
</protein>
<evidence type="ECO:0000256" key="1">
    <source>
        <dbReference type="SAM" id="MobiDB-lite"/>
    </source>
</evidence>
<dbReference type="OrthoDB" id="5354164at2759"/>
<gene>
    <name evidence="2" type="ORF">B7463_g7722</name>
</gene>
<feature type="non-terminal residue" evidence="2">
    <location>
        <position position="1"/>
    </location>
</feature>